<feature type="domain" description="Trimeric autotransporter adhesin YadA-like stalk" evidence="2">
    <location>
        <begin position="1337"/>
        <end position="1362"/>
    </location>
</feature>
<dbReference type="Gene3D" id="6.20.50.100">
    <property type="match status" value="1"/>
</dbReference>
<organism evidence="4 5">
    <name type="scientific">Moraxella porci DSM 25326</name>
    <dbReference type="NCBI Taxonomy" id="573983"/>
    <lineage>
        <taxon>Bacteria</taxon>
        <taxon>Pseudomonadati</taxon>
        <taxon>Pseudomonadota</taxon>
        <taxon>Gammaproteobacteria</taxon>
        <taxon>Moraxellales</taxon>
        <taxon>Moraxellaceae</taxon>
        <taxon>Moraxella</taxon>
    </lineage>
</organism>
<gene>
    <name evidence="4" type="ORF">B0681_06735</name>
</gene>
<dbReference type="Pfam" id="PF13018">
    <property type="entry name" value="ESPR"/>
    <property type="match status" value="1"/>
</dbReference>
<proteinExistence type="predicted"/>
<feature type="domain" description="Trimeric autotransporter adhesin YadA-like head" evidence="1">
    <location>
        <begin position="875"/>
        <end position="899"/>
    </location>
</feature>
<dbReference type="Gene3D" id="2.150.10.10">
    <property type="entry name" value="Serralysin-like metalloprotease, C-terminal"/>
    <property type="match status" value="4"/>
</dbReference>
<feature type="domain" description="Trimeric autotransporter adhesin YadA-like stalk" evidence="2">
    <location>
        <begin position="940"/>
        <end position="981"/>
    </location>
</feature>
<feature type="domain" description="Trimeric autotransporter adhesin YadA-like head" evidence="1">
    <location>
        <begin position="465"/>
        <end position="487"/>
    </location>
</feature>
<evidence type="ECO:0000259" key="1">
    <source>
        <dbReference type="Pfam" id="PF05658"/>
    </source>
</evidence>
<name>A0A1T0CQ73_9GAMM</name>
<dbReference type="SUPFAM" id="SSF101967">
    <property type="entry name" value="Adhesin YadA, collagen-binding domain"/>
    <property type="match status" value="3"/>
</dbReference>
<protein>
    <submittedName>
        <fullName evidence="4">Uncharacterized protein</fullName>
    </submittedName>
</protein>
<evidence type="ECO:0000259" key="3">
    <source>
        <dbReference type="Pfam" id="PF13018"/>
    </source>
</evidence>
<dbReference type="STRING" id="573983.B0681_06735"/>
<feature type="domain" description="Trimeric autotransporter adhesin YadA-like stalk" evidence="2">
    <location>
        <begin position="708"/>
        <end position="744"/>
    </location>
</feature>
<comment type="caution">
    <text evidence="4">The sequence shown here is derived from an EMBL/GenBank/DDBJ whole genome shotgun (WGS) entry which is preliminary data.</text>
</comment>
<dbReference type="Pfam" id="PF05658">
    <property type="entry name" value="YadA_head"/>
    <property type="match status" value="5"/>
</dbReference>
<feature type="domain" description="Trimeric autotransporter adhesin YadA-like head" evidence="1">
    <location>
        <begin position="504"/>
        <end position="528"/>
    </location>
</feature>
<feature type="domain" description="ESPR" evidence="3">
    <location>
        <begin position="1"/>
        <end position="39"/>
    </location>
</feature>
<dbReference type="Gene3D" id="2.20.70.140">
    <property type="match status" value="1"/>
</dbReference>
<dbReference type="Proteomes" id="UP000190683">
    <property type="component" value="Unassembled WGS sequence"/>
</dbReference>
<keyword evidence="5" id="KW-1185">Reference proteome</keyword>
<dbReference type="InterPro" id="IPR008635">
    <property type="entry name" value="Coiled_stalk_dom"/>
</dbReference>
<dbReference type="InterPro" id="IPR011049">
    <property type="entry name" value="Serralysin-like_metalloprot_C"/>
</dbReference>
<evidence type="ECO:0000313" key="5">
    <source>
        <dbReference type="Proteomes" id="UP000190683"/>
    </source>
</evidence>
<evidence type="ECO:0000259" key="2">
    <source>
        <dbReference type="Pfam" id="PF05662"/>
    </source>
</evidence>
<dbReference type="GO" id="GO:0019867">
    <property type="term" value="C:outer membrane"/>
    <property type="evidence" value="ECO:0007669"/>
    <property type="project" value="InterPro"/>
</dbReference>
<accession>A0A1T0CQ73</accession>
<feature type="domain" description="Trimeric autotransporter adhesin YadA-like head" evidence="1">
    <location>
        <begin position="820"/>
        <end position="841"/>
    </location>
</feature>
<feature type="domain" description="Trimeric autotransporter adhesin YadA-like head" evidence="1">
    <location>
        <begin position="787"/>
        <end position="813"/>
    </location>
</feature>
<evidence type="ECO:0000313" key="4">
    <source>
        <dbReference type="EMBL" id="OOS24492.1"/>
    </source>
</evidence>
<reference evidence="4 5" key="1">
    <citation type="submission" date="2017-02" db="EMBL/GenBank/DDBJ databases">
        <title>Draft genome sequence of Moraxella porci CCUG 54912T type strain.</title>
        <authorList>
            <person name="Salva-Serra F."/>
            <person name="Engstrom-Jakobsson H."/>
            <person name="Thorell K."/>
            <person name="Jaen-Luchoro D."/>
            <person name="Gonzales-Siles L."/>
            <person name="Karlsson R."/>
            <person name="Yazdan S."/>
            <person name="Boulund F."/>
            <person name="Johnning A."/>
            <person name="Engstrand L."/>
            <person name="Kristiansson E."/>
            <person name="Moore E."/>
        </authorList>
    </citation>
    <scope>NUCLEOTIDE SEQUENCE [LARGE SCALE GENOMIC DNA]</scope>
    <source>
        <strain evidence="4 5">CCUG 54912</strain>
    </source>
</reference>
<sequence>MNHIYKVIFNKATGTFMAVAEYARAQGKGSSTTVGSAEQADTGSVSKLIRFTLVMSGIILSAHAQAATGTDLPSATSAAGLINATSTDAINGSQLYAVASTLGNQVENTYFHVNNGSNANTGNATTNLGKITDAAGAKNVGAVTAGMNAVAETSQSIAIGQGAKAGAADRTGSSNWANIIDPRTQKPFTSEAELLAYYETVKTNPGNTVTRALIGKINNIAIGAGAVAEGGRNISIGENAGVGTADNWNIQNVNIGTEAGQNSKKDYSVAIGYRAGALTDAQQVEQLNPKVLDADRHPSILIGKQAGEGTVAYGTVAIGQDAGKNISDIRSIKNIAIGSGAGQAVSSNDGRNATFPGFGAGANTMIGAASGRGLVGDGNVAIGNLSGSGTTGDNNFFGGHLAGANGSSDRSIIIGSHAGEEITSDRSVFIGNYAHSEKKGNVVTGIAIGNSTLAGKNTDGSTTYNSIAIGNSAAATNDNTIALGRSASASGLRSTAIGSGAESSGEQAIAIGRGAVASGAQSIAIGTQNKVSGANAGAIGDPSIVSGAGSYTLGNDNAVGSTSTNVGAFGNNNQIGATATYDAAGKLLLASGLTDTAAVENARAVGNKNYINTSNTYVLGSGVGTKDDGSVLGTVENSVYLGNDSTVAKGAAVGTKNLTKEGAEGATTTAGDTGTVNTATVAGVTYGGFAGKKAAGAVSVGSADLERRVMNVAAGEISATSTDAINGSQLYMVAKELGEEVQNTYFHTNTGDVNQEAGDATTNLGSITSKAGATGTGAVTAGMNTVASGENAVAVGTSANAQGQSAVAVGKEAVTTANFATAVGNTAEARAANATALGSGSRATGAASLAAGASAQTQAFQSIAIGNGASVYTNGSQAIAIGANATADHANAVALGAGARTDAAVGTTNATVNGISYGDFAGTAPIATVSVGTAGSERTITNVAAGRISATSTDAINGSQLYMTNDRLGNVADSVVNNFGGDAELDPNTGDITFTNIGNTGKDNIHDAIQAATTVVKAGTNVVVDEATNATTGQKEYTVNAWDTTVSAAADSAVTVTPTIDETNRTRAYEVAVNTDGNTIKVENGQLTANTTPLATTDGKVNAPANADALATAGDITNAINNSGFTLTAEGANGSVVNPGDTVDMNNTDGNIEITKTADSNDVTYNLAKNINLTDTGSVTTGDTVINNDGLTVGDITVTNAPITVNGTTVNNINEAINQTAAQAFSPLTFAGDYGTGMDTTNKSFERKLGETVNIIGGNNGDNLSEQNIGVVSNNADTLEIKLSRDLKDLNSAVFASATGQTVLTPDGLRTYTNNAGDLVAGPSITNKGIDAADTVITNVAPGVEDTDAVNVSQLKDAQAAAT</sequence>
<dbReference type="CDD" id="cd12820">
    <property type="entry name" value="LbR_YadA-like"/>
    <property type="match status" value="1"/>
</dbReference>
<feature type="non-terminal residue" evidence="4">
    <location>
        <position position="1363"/>
    </location>
</feature>
<dbReference type="Gene3D" id="1.20.5.170">
    <property type="match status" value="2"/>
</dbReference>
<dbReference type="Gene3D" id="6.10.250.2040">
    <property type="match status" value="1"/>
</dbReference>
<dbReference type="RefSeq" id="WP_114144967.1">
    <property type="nucleotide sequence ID" value="NZ_MUYV01000008.1"/>
</dbReference>
<dbReference type="InterPro" id="IPR024973">
    <property type="entry name" value="ESPR"/>
</dbReference>
<feature type="domain" description="Trimeric autotransporter adhesin YadA-like stalk" evidence="2">
    <location>
        <begin position="78"/>
        <end position="110"/>
    </location>
</feature>
<dbReference type="Pfam" id="PF05662">
    <property type="entry name" value="YadA_stalk"/>
    <property type="match status" value="4"/>
</dbReference>
<dbReference type="EMBL" id="MUYV01000008">
    <property type="protein sequence ID" value="OOS24492.1"/>
    <property type="molecule type" value="Genomic_DNA"/>
</dbReference>
<dbReference type="InterPro" id="IPR008640">
    <property type="entry name" value="Adhesin_Head_dom"/>
</dbReference>